<evidence type="ECO:0000313" key="2">
    <source>
        <dbReference type="Proteomes" id="UP000005039"/>
    </source>
</evidence>
<name>I0R6P5_9FIRM</name>
<dbReference type="EMBL" id="AJGH01000085">
    <property type="protein sequence ID" value="EIC95353.1"/>
    <property type="molecule type" value="Genomic_DNA"/>
</dbReference>
<organism evidence="1 2">
    <name type="scientific">Lachnoanaerobaculum saburreum F0468</name>
    <dbReference type="NCBI Taxonomy" id="1095750"/>
    <lineage>
        <taxon>Bacteria</taxon>
        <taxon>Bacillati</taxon>
        <taxon>Bacillota</taxon>
        <taxon>Clostridia</taxon>
        <taxon>Lachnospirales</taxon>
        <taxon>Lachnospiraceae</taxon>
        <taxon>Lachnoanaerobaculum</taxon>
    </lineage>
</organism>
<evidence type="ECO:0000313" key="1">
    <source>
        <dbReference type="EMBL" id="EIC95353.1"/>
    </source>
</evidence>
<comment type="caution">
    <text evidence="1">The sequence shown here is derived from an EMBL/GenBank/DDBJ whole genome shotgun (WGS) entry which is preliminary data.</text>
</comment>
<gene>
    <name evidence="1" type="ORF">HMPREF9970_2393</name>
</gene>
<proteinExistence type="predicted"/>
<accession>I0R6P5</accession>
<dbReference type="Proteomes" id="UP000005039">
    <property type="component" value="Unassembled WGS sequence"/>
</dbReference>
<dbReference type="AlphaFoldDB" id="I0R6P5"/>
<dbReference type="PATRIC" id="fig|1095750.3.peg.1875"/>
<keyword evidence="2" id="KW-1185">Reference proteome</keyword>
<sequence>MAKSEKIQGEDGKIYDIDENGVCSNNSNSAEDEWNRKIDNFINIAFNERVKNTGFIENQVKKKKRKRRIGCILMDFATM</sequence>
<dbReference type="RefSeq" id="WP_008754364.1">
    <property type="nucleotide sequence ID" value="NZ_AJGH01000085.1"/>
</dbReference>
<reference evidence="1 2" key="1">
    <citation type="submission" date="2012-03" db="EMBL/GenBank/DDBJ databases">
        <authorList>
            <person name="Durkin A.S."/>
            <person name="McCorrison J."/>
            <person name="Torralba M."/>
            <person name="Gillis M."/>
            <person name="Methe B."/>
            <person name="Sutton G."/>
            <person name="Nelson K.E."/>
        </authorList>
    </citation>
    <scope>NUCLEOTIDE SEQUENCE [LARGE SCALE GENOMIC DNA]</scope>
    <source>
        <strain evidence="1 2">F0468</strain>
    </source>
</reference>
<protein>
    <submittedName>
        <fullName evidence="1">Uncharacterized protein</fullName>
    </submittedName>
</protein>